<comment type="caution">
    <text evidence="2">The sequence shown here is derived from an EMBL/GenBank/DDBJ whole genome shotgun (WGS) entry which is preliminary data.</text>
</comment>
<dbReference type="AlphaFoldDB" id="A0A8J7SL40"/>
<dbReference type="RefSeq" id="WP_200312145.1">
    <property type="nucleotide sequence ID" value="NZ_JAENIM010000043.1"/>
</dbReference>
<evidence type="ECO:0000313" key="2">
    <source>
        <dbReference type="EMBL" id="MBK1792131.1"/>
    </source>
</evidence>
<sequence>MDNTENDQTVNLICVRCGEANDERASRCEHCKAPLDDFASTAPWEMGKVTAGRTAANPRTNPIVFWGVWLLFSPTVVIAGYSFVSHLTYAIVGPDDSYTSGGYLLAGLMAGLYFLIGGWALYTVTKRFFSKKKASE</sequence>
<keyword evidence="1" id="KW-0472">Membrane</keyword>
<keyword evidence="3" id="KW-1185">Reference proteome</keyword>
<evidence type="ECO:0000313" key="3">
    <source>
        <dbReference type="Proteomes" id="UP000624703"/>
    </source>
</evidence>
<feature type="transmembrane region" description="Helical" evidence="1">
    <location>
        <begin position="103"/>
        <end position="124"/>
    </location>
</feature>
<accession>A0A8J7SL40</accession>
<reference evidence="2" key="1">
    <citation type="submission" date="2021-01" db="EMBL/GenBank/DDBJ databases">
        <title>Modified the classification status of verrucomicrobia.</title>
        <authorList>
            <person name="Feng X."/>
        </authorList>
    </citation>
    <scope>NUCLEOTIDE SEQUENCE</scope>
    <source>
        <strain evidence="2">_KCTC 22039</strain>
    </source>
</reference>
<keyword evidence="1" id="KW-0812">Transmembrane</keyword>
<keyword evidence="1" id="KW-1133">Transmembrane helix</keyword>
<feature type="transmembrane region" description="Helical" evidence="1">
    <location>
        <begin position="63"/>
        <end position="83"/>
    </location>
</feature>
<dbReference type="Proteomes" id="UP000624703">
    <property type="component" value="Unassembled WGS sequence"/>
</dbReference>
<dbReference type="EMBL" id="JAENIM010000043">
    <property type="protein sequence ID" value="MBK1792131.1"/>
    <property type="molecule type" value="Genomic_DNA"/>
</dbReference>
<gene>
    <name evidence="2" type="ORF">JIN82_13295</name>
</gene>
<name>A0A8J7SL40_9BACT</name>
<proteinExistence type="predicted"/>
<evidence type="ECO:0000256" key="1">
    <source>
        <dbReference type="SAM" id="Phobius"/>
    </source>
</evidence>
<protein>
    <submittedName>
        <fullName evidence="2">Uncharacterized protein</fullName>
    </submittedName>
</protein>
<organism evidence="2 3">
    <name type="scientific">Persicirhabdus sediminis</name>
    <dbReference type="NCBI Taxonomy" id="454144"/>
    <lineage>
        <taxon>Bacteria</taxon>
        <taxon>Pseudomonadati</taxon>
        <taxon>Verrucomicrobiota</taxon>
        <taxon>Verrucomicrobiia</taxon>
        <taxon>Verrucomicrobiales</taxon>
        <taxon>Verrucomicrobiaceae</taxon>
        <taxon>Persicirhabdus</taxon>
    </lineage>
</organism>